<dbReference type="Proteomes" id="UP001144280">
    <property type="component" value="Unassembled WGS sequence"/>
</dbReference>
<keyword evidence="1" id="KW-0472">Membrane</keyword>
<sequence length="70" mass="6986">MALWALIAAGDAALLVSGVSAAVMLLVLAVAAVTALGVAAAWMLLRHAGSEQTAPARPMGAATAVRKFSR</sequence>
<reference evidence="2" key="1">
    <citation type="submission" date="2022-12" db="EMBL/GenBank/DDBJ databases">
        <title>New Phytohabitans aurantiacus sp. RD004123 nov., an actinomycete isolated from soil.</title>
        <authorList>
            <person name="Triningsih D.W."/>
            <person name="Harunari E."/>
            <person name="Igarashi Y."/>
        </authorList>
    </citation>
    <scope>NUCLEOTIDE SEQUENCE</scope>
    <source>
        <strain evidence="2">RD004123</strain>
    </source>
</reference>
<dbReference type="EMBL" id="BSDI01000103">
    <property type="protein sequence ID" value="GLI03816.1"/>
    <property type="molecule type" value="Genomic_DNA"/>
</dbReference>
<gene>
    <name evidence="2" type="ORF">Pa4123_90960</name>
</gene>
<keyword evidence="3" id="KW-1185">Reference proteome</keyword>
<feature type="transmembrane region" description="Helical" evidence="1">
    <location>
        <begin position="22"/>
        <end position="45"/>
    </location>
</feature>
<comment type="caution">
    <text evidence="2">The sequence shown here is derived from an EMBL/GenBank/DDBJ whole genome shotgun (WGS) entry which is preliminary data.</text>
</comment>
<name>A0ABQ5RE07_9ACTN</name>
<protein>
    <submittedName>
        <fullName evidence="2">Uncharacterized protein</fullName>
    </submittedName>
</protein>
<organism evidence="2 3">
    <name type="scientific">Phytohabitans aurantiacus</name>
    <dbReference type="NCBI Taxonomy" id="3016789"/>
    <lineage>
        <taxon>Bacteria</taxon>
        <taxon>Bacillati</taxon>
        <taxon>Actinomycetota</taxon>
        <taxon>Actinomycetes</taxon>
        <taxon>Micromonosporales</taxon>
        <taxon>Micromonosporaceae</taxon>
    </lineage>
</organism>
<keyword evidence="1" id="KW-0812">Transmembrane</keyword>
<proteinExistence type="predicted"/>
<evidence type="ECO:0000313" key="2">
    <source>
        <dbReference type="EMBL" id="GLI03816.1"/>
    </source>
</evidence>
<keyword evidence="1" id="KW-1133">Transmembrane helix</keyword>
<evidence type="ECO:0000313" key="3">
    <source>
        <dbReference type="Proteomes" id="UP001144280"/>
    </source>
</evidence>
<accession>A0ABQ5RE07</accession>
<evidence type="ECO:0000256" key="1">
    <source>
        <dbReference type="SAM" id="Phobius"/>
    </source>
</evidence>